<organism evidence="1">
    <name type="scientific">hydrothermal vent metagenome</name>
    <dbReference type="NCBI Taxonomy" id="652676"/>
    <lineage>
        <taxon>unclassified sequences</taxon>
        <taxon>metagenomes</taxon>
        <taxon>ecological metagenomes</taxon>
    </lineage>
</organism>
<reference evidence="1" key="1">
    <citation type="submission" date="2018-06" db="EMBL/GenBank/DDBJ databases">
        <authorList>
            <person name="Zhirakovskaya E."/>
        </authorList>
    </citation>
    <scope>NUCLEOTIDE SEQUENCE</scope>
</reference>
<sequence>MSYALSAMIVLTIFFAGWLARDAKKLLIIKSQTGTHKFSEGVKV</sequence>
<gene>
    <name evidence="1" type="ORF">MNBD_NITROSPINAE02-217</name>
</gene>
<accession>A0A3B1CLD9</accession>
<dbReference type="EMBL" id="UOGE01000097">
    <property type="protein sequence ID" value="VAX24794.1"/>
    <property type="molecule type" value="Genomic_DNA"/>
</dbReference>
<evidence type="ECO:0000313" key="1">
    <source>
        <dbReference type="EMBL" id="VAX24794.1"/>
    </source>
</evidence>
<name>A0A3B1CLD9_9ZZZZ</name>
<dbReference type="AlphaFoldDB" id="A0A3B1CLD9"/>
<proteinExistence type="predicted"/>
<protein>
    <submittedName>
        <fullName evidence="1">Uncharacterized protein</fullName>
    </submittedName>
</protein>